<dbReference type="PANTHER" id="PTHR10183">
    <property type="entry name" value="CALPAIN"/>
    <property type="match status" value="1"/>
</dbReference>
<feature type="domain" description="Calpain catalytic" evidence="7">
    <location>
        <begin position="25"/>
        <end position="326"/>
    </location>
</feature>
<dbReference type="PROSITE" id="PS50222">
    <property type="entry name" value="EF_HAND_2"/>
    <property type="match status" value="1"/>
</dbReference>
<evidence type="ECO:0000256" key="5">
    <source>
        <dbReference type="ARBA" id="ARBA00022837"/>
    </source>
</evidence>
<evidence type="ECO:0000259" key="8">
    <source>
        <dbReference type="PROSITE" id="PS50222"/>
    </source>
</evidence>
<dbReference type="PROSITE" id="PS00018">
    <property type="entry name" value="EF_HAND_1"/>
    <property type="match status" value="1"/>
</dbReference>
<keyword evidence="2 6" id="KW-0645">Protease</keyword>
<dbReference type="SUPFAM" id="SSF47473">
    <property type="entry name" value="EF-hand"/>
    <property type="match status" value="1"/>
</dbReference>
<dbReference type="EMBL" id="CALNXI010001932">
    <property type="protein sequence ID" value="CAH3179910.1"/>
    <property type="molecule type" value="Genomic_DNA"/>
</dbReference>
<dbReference type="Gene3D" id="1.10.238.10">
    <property type="entry name" value="EF-hand"/>
    <property type="match status" value="1"/>
</dbReference>
<sequence>MSLRRAQPQEKYLILQRELLRKGTLYEDRDFPPIFRSLFTKTRPSVPLQWKRPKDICKTTPKFFSKGVSRTDIAQGRMLNCWFVAAVASLTDSEELFYAVCPPDQSFDPGNYCGMFRFNFWRFGEWVEVIIDDYLPTHNGKLYFARSSDPEEFWSPLLEKAYAKICGSYEAMGLGRISEALQDFTGGVIEMINLKTPPRDIYKVLQKAHDRHSLMGASIETSSQETQKTLPNGLITGHAYSITGVTKVNLPPFRGIPEAKLIRLRNPHGNSSEWKGAWSDRSDEWNLLSPEERKRLNLVFDDDGEFWMTMEDFQANFTRIEICMLTPDSVLEPDERKSWKIKREKGRWQADASAGGCRNFIETFHINPQIRIQLQDPDEGDDEDRCSIVVSLMRIDRKRTPATEKPPIGFAIYKVPGDLRGTKERFGRRFFETTKAQMMTNSFTKLREISCRYSLPQGEYVIVPSTFYPRQESEFLLRIFSEKPHEAGEVDVETKLMRLPKPAVSSEEAGDIDGQFWTTFQKFAGEDGEIDQYELQAILSQAFVTVLNSNAFSLEACRSMITMFDKDKTGALGYSEFRGLWTILGMWKETFHRFDKDKSGDMNLFELRDALNHLGYQLSNNALSSIILRYHNKRGTIAFDIFIQILVRVIVMFGKSHKFVVSPCDV</sequence>
<dbReference type="InterPro" id="IPR002048">
    <property type="entry name" value="EF_hand_dom"/>
</dbReference>
<evidence type="ECO:0000256" key="6">
    <source>
        <dbReference type="PROSITE-ProRule" id="PRU00239"/>
    </source>
</evidence>
<dbReference type="InterPro" id="IPR011992">
    <property type="entry name" value="EF-hand-dom_pair"/>
</dbReference>
<dbReference type="CDD" id="cd00044">
    <property type="entry name" value="CysPc"/>
    <property type="match status" value="1"/>
</dbReference>
<dbReference type="InterPro" id="IPR033883">
    <property type="entry name" value="C2_III"/>
</dbReference>
<dbReference type="PANTHER" id="PTHR10183:SF433">
    <property type="entry name" value="CALPAIN-A-RELATED"/>
    <property type="match status" value="1"/>
</dbReference>
<dbReference type="Pfam" id="PF00648">
    <property type="entry name" value="Peptidase_C2"/>
    <property type="match status" value="1"/>
</dbReference>
<keyword evidence="5" id="KW-0106">Calcium</keyword>
<feature type="active site" evidence="6">
    <location>
        <position position="266"/>
    </location>
</feature>
<name>A0ABN8RQ66_9CNID</name>
<dbReference type="InterPro" id="IPR022682">
    <property type="entry name" value="Calpain_domain_III"/>
</dbReference>
<protein>
    <recommendedName>
        <fullName evidence="11">Calpain-B</fullName>
    </recommendedName>
</protein>
<proteinExistence type="inferred from homology"/>
<dbReference type="SMART" id="SM00720">
    <property type="entry name" value="calpain_III"/>
    <property type="match status" value="1"/>
</dbReference>
<gene>
    <name evidence="9" type="ORF">PEVE_00012644</name>
</gene>
<dbReference type="InterPro" id="IPR018247">
    <property type="entry name" value="EF_Hand_1_Ca_BS"/>
</dbReference>
<dbReference type="Gene3D" id="2.60.120.380">
    <property type="match status" value="1"/>
</dbReference>
<dbReference type="InterPro" id="IPR038765">
    <property type="entry name" value="Papain-like_cys_pep_sf"/>
</dbReference>
<evidence type="ECO:0000256" key="3">
    <source>
        <dbReference type="ARBA" id="ARBA00022801"/>
    </source>
</evidence>
<dbReference type="CDD" id="cd00214">
    <property type="entry name" value="Calpain_III"/>
    <property type="match status" value="1"/>
</dbReference>
<dbReference type="Pfam" id="PF01067">
    <property type="entry name" value="Calpain_III"/>
    <property type="match status" value="1"/>
</dbReference>
<evidence type="ECO:0000256" key="2">
    <source>
        <dbReference type="ARBA" id="ARBA00022670"/>
    </source>
</evidence>
<dbReference type="PRINTS" id="PR00704">
    <property type="entry name" value="CALPAIN"/>
</dbReference>
<dbReference type="PROSITE" id="PS50203">
    <property type="entry name" value="CALPAIN_CAT"/>
    <property type="match status" value="1"/>
</dbReference>
<dbReference type="InterPro" id="IPR022683">
    <property type="entry name" value="Calpain_III"/>
</dbReference>
<dbReference type="InterPro" id="IPR001300">
    <property type="entry name" value="Peptidase_C2_calpain_cat"/>
</dbReference>
<reference evidence="9 10" key="1">
    <citation type="submission" date="2022-05" db="EMBL/GenBank/DDBJ databases">
        <authorList>
            <consortium name="Genoscope - CEA"/>
            <person name="William W."/>
        </authorList>
    </citation>
    <scope>NUCLEOTIDE SEQUENCE [LARGE SCALE GENOMIC DNA]</scope>
</reference>
<keyword evidence="10" id="KW-1185">Reference proteome</keyword>
<organism evidence="9 10">
    <name type="scientific">Porites evermanni</name>
    <dbReference type="NCBI Taxonomy" id="104178"/>
    <lineage>
        <taxon>Eukaryota</taxon>
        <taxon>Metazoa</taxon>
        <taxon>Cnidaria</taxon>
        <taxon>Anthozoa</taxon>
        <taxon>Hexacorallia</taxon>
        <taxon>Scleractinia</taxon>
        <taxon>Fungiina</taxon>
        <taxon>Poritidae</taxon>
        <taxon>Porites</taxon>
    </lineage>
</organism>
<evidence type="ECO:0000313" key="10">
    <source>
        <dbReference type="Proteomes" id="UP001159427"/>
    </source>
</evidence>
<feature type="active site" evidence="6">
    <location>
        <position position="81"/>
    </location>
</feature>
<dbReference type="Gene3D" id="3.90.70.10">
    <property type="entry name" value="Cysteine proteinases"/>
    <property type="match status" value="1"/>
</dbReference>
<feature type="active site" evidence="6">
    <location>
        <position position="238"/>
    </location>
</feature>
<keyword evidence="4 6" id="KW-0788">Thiol protease</keyword>
<dbReference type="InterPro" id="IPR036213">
    <property type="entry name" value="Calpain_III_sf"/>
</dbReference>
<evidence type="ECO:0000256" key="4">
    <source>
        <dbReference type="ARBA" id="ARBA00022807"/>
    </source>
</evidence>
<dbReference type="SMART" id="SM00230">
    <property type="entry name" value="CysPc"/>
    <property type="match status" value="1"/>
</dbReference>
<dbReference type="InterPro" id="IPR022684">
    <property type="entry name" value="Calpain_cysteine_protease"/>
</dbReference>
<keyword evidence="3 6" id="KW-0378">Hydrolase</keyword>
<comment type="caution">
    <text evidence="9">The sequence shown here is derived from an EMBL/GenBank/DDBJ whole genome shotgun (WGS) entry which is preliminary data.</text>
</comment>
<dbReference type="Proteomes" id="UP001159427">
    <property type="component" value="Unassembled WGS sequence"/>
</dbReference>
<accession>A0ABN8RQ66</accession>
<feature type="domain" description="EF-hand" evidence="8">
    <location>
        <begin position="582"/>
        <end position="617"/>
    </location>
</feature>
<evidence type="ECO:0000256" key="1">
    <source>
        <dbReference type="ARBA" id="ARBA00007623"/>
    </source>
</evidence>
<dbReference type="SMART" id="SM00054">
    <property type="entry name" value="EFh"/>
    <property type="match status" value="2"/>
</dbReference>
<dbReference type="SUPFAM" id="SSF49758">
    <property type="entry name" value="Calpain large subunit, middle domain (domain III)"/>
    <property type="match status" value="1"/>
</dbReference>
<evidence type="ECO:0000259" key="7">
    <source>
        <dbReference type="PROSITE" id="PS50203"/>
    </source>
</evidence>
<evidence type="ECO:0000313" key="9">
    <source>
        <dbReference type="EMBL" id="CAH3179910.1"/>
    </source>
</evidence>
<evidence type="ECO:0008006" key="11">
    <source>
        <dbReference type="Google" id="ProtNLM"/>
    </source>
</evidence>
<comment type="similarity">
    <text evidence="1">Belongs to the peptidase C2 family.</text>
</comment>
<dbReference type="SUPFAM" id="SSF54001">
    <property type="entry name" value="Cysteine proteinases"/>
    <property type="match status" value="1"/>
</dbReference>